<dbReference type="Pfam" id="PF00970">
    <property type="entry name" value="FAD_binding_6"/>
    <property type="match status" value="1"/>
</dbReference>
<evidence type="ECO:0000256" key="6">
    <source>
        <dbReference type="ARBA" id="ARBA00022827"/>
    </source>
</evidence>
<dbReference type="Gene3D" id="2.40.30.10">
    <property type="entry name" value="Translation factors"/>
    <property type="match status" value="1"/>
</dbReference>
<dbReference type="InterPro" id="IPR001709">
    <property type="entry name" value="Flavoprot_Pyr_Nucl_cyt_Rdtase"/>
</dbReference>
<keyword evidence="8" id="KW-0560">Oxidoreductase</keyword>
<dbReference type="AlphaFoldDB" id="A0A512HBY4"/>
<evidence type="ECO:0000313" key="11">
    <source>
        <dbReference type="EMBL" id="GEO82958.1"/>
    </source>
</evidence>
<evidence type="ECO:0000313" key="12">
    <source>
        <dbReference type="Proteomes" id="UP000321567"/>
    </source>
</evidence>
<dbReference type="InterPro" id="IPR017927">
    <property type="entry name" value="FAD-bd_FR_type"/>
</dbReference>
<comment type="similarity">
    <text evidence="2">Belongs to the ferredoxin--NADP reductase type 1 family.</text>
</comment>
<dbReference type="GO" id="GO:0004324">
    <property type="term" value="F:ferredoxin-NADP+ reductase activity"/>
    <property type="evidence" value="ECO:0007669"/>
    <property type="project" value="UniProtKB-EC"/>
</dbReference>
<dbReference type="Proteomes" id="UP000321567">
    <property type="component" value="Unassembled WGS sequence"/>
</dbReference>
<evidence type="ECO:0000259" key="10">
    <source>
        <dbReference type="PROSITE" id="PS51384"/>
    </source>
</evidence>
<evidence type="ECO:0000256" key="9">
    <source>
        <dbReference type="ARBA" id="ARBA00047776"/>
    </source>
</evidence>
<accession>A0A512HBY4</accession>
<dbReference type="SUPFAM" id="SSF63380">
    <property type="entry name" value="Riboflavin synthase domain-like"/>
    <property type="match status" value="1"/>
</dbReference>
<dbReference type="EC" id="1.18.1.2" evidence="3"/>
<dbReference type="GO" id="GO:0000166">
    <property type="term" value="F:nucleotide binding"/>
    <property type="evidence" value="ECO:0007669"/>
    <property type="project" value="UniProtKB-KW"/>
</dbReference>
<evidence type="ECO:0000256" key="1">
    <source>
        <dbReference type="ARBA" id="ARBA00001974"/>
    </source>
</evidence>
<dbReference type="PANTHER" id="PTHR47878:SF1">
    <property type="entry name" value="FLAVODOXIN_FERREDOXIN--NADP REDUCTASE"/>
    <property type="match status" value="1"/>
</dbReference>
<dbReference type="InterPro" id="IPR033892">
    <property type="entry name" value="FNR_bac"/>
</dbReference>
<keyword evidence="6" id="KW-0274">FAD</keyword>
<sequence length="257" mass="28560">MSTLNHETVTAVHHWTDRLFSFRTTRDPGFRFDNGQFTMIGLMVEGRPLLRAYSMVSANHDEFLEFLSIKVPDGPLTSRLQSLAVGDTLLVSRKPTGSLVAGNLLPGRVLWLIGTGTGLAPFLSLIKDPELYERFERVVLVHGVRFVSELAYREEVTVALPRHEYLGEILNEKLAYYPTVTREPFFHQGRITTLIDTNRLTSDLGLEPLSPESDRVMLCGSPAMLADTTALLEARGFVEGSGGAPAHYVVEKAFVAR</sequence>
<dbReference type="InterPro" id="IPR008333">
    <property type="entry name" value="Cbr1-like_FAD-bd_dom"/>
</dbReference>
<dbReference type="GO" id="GO:0042167">
    <property type="term" value="P:heme catabolic process"/>
    <property type="evidence" value="ECO:0007669"/>
    <property type="project" value="TreeGrafter"/>
</dbReference>
<dbReference type="PANTHER" id="PTHR47878">
    <property type="entry name" value="OXIDOREDUCTASE FAD/NAD(P)-BINDING DOMAIN PROTEIN"/>
    <property type="match status" value="1"/>
</dbReference>
<keyword evidence="5" id="KW-0547">Nucleotide-binding</keyword>
<keyword evidence="4" id="KW-0285">Flavoprotein</keyword>
<dbReference type="RefSeq" id="WP_147164995.1">
    <property type="nucleotide sequence ID" value="NZ_BJZO01000136.1"/>
</dbReference>
<keyword evidence="12" id="KW-1185">Reference proteome</keyword>
<organism evidence="11 12">
    <name type="scientific">Pararhodospirillum oryzae</name>
    <dbReference type="NCBI Taxonomy" id="478448"/>
    <lineage>
        <taxon>Bacteria</taxon>
        <taxon>Pseudomonadati</taxon>
        <taxon>Pseudomonadota</taxon>
        <taxon>Alphaproteobacteria</taxon>
        <taxon>Rhodospirillales</taxon>
        <taxon>Rhodospirillaceae</taxon>
        <taxon>Pararhodospirillum</taxon>
    </lineage>
</organism>
<comment type="catalytic activity">
    <reaction evidence="9">
        <text>2 reduced [2Fe-2S]-[ferredoxin] + NADP(+) + H(+) = 2 oxidized [2Fe-2S]-[ferredoxin] + NADPH</text>
        <dbReference type="Rhea" id="RHEA:20125"/>
        <dbReference type="Rhea" id="RHEA-COMP:10000"/>
        <dbReference type="Rhea" id="RHEA-COMP:10001"/>
        <dbReference type="ChEBI" id="CHEBI:15378"/>
        <dbReference type="ChEBI" id="CHEBI:33737"/>
        <dbReference type="ChEBI" id="CHEBI:33738"/>
        <dbReference type="ChEBI" id="CHEBI:57783"/>
        <dbReference type="ChEBI" id="CHEBI:58349"/>
        <dbReference type="EC" id="1.18.1.2"/>
    </reaction>
</comment>
<protein>
    <recommendedName>
        <fullName evidence="3">ferredoxin--NADP(+) reductase</fullName>
        <ecNumber evidence="3">1.18.1.2</ecNumber>
    </recommendedName>
</protein>
<dbReference type="InterPro" id="IPR001433">
    <property type="entry name" value="OxRdtase_FAD/NAD-bd"/>
</dbReference>
<dbReference type="CDD" id="cd06195">
    <property type="entry name" value="FNR1"/>
    <property type="match status" value="1"/>
</dbReference>
<comment type="caution">
    <text evidence="11">The sequence shown here is derived from an EMBL/GenBank/DDBJ whole genome shotgun (WGS) entry which is preliminary data.</text>
</comment>
<dbReference type="OrthoDB" id="9784483at2"/>
<evidence type="ECO:0000256" key="2">
    <source>
        <dbReference type="ARBA" id="ARBA00008312"/>
    </source>
</evidence>
<keyword evidence="7" id="KW-0521">NADP</keyword>
<dbReference type="Gene3D" id="3.40.50.80">
    <property type="entry name" value="Nucleotide-binding domain of ferredoxin-NADP reductase (FNR) module"/>
    <property type="match status" value="1"/>
</dbReference>
<dbReference type="EMBL" id="BJZO01000136">
    <property type="protein sequence ID" value="GEO82958.1"/>
    <property type="molecule type" value="Genomic_DNA"/>
</dbReference>
<comment type="cofactor">
    <cofactor evidence="1">
        <name>FAD</name>
        <dbReference type="ChEBI" id="CHEBI:57692"/>
    </cofactor>
</comment>
<reference evidence="11 12" key="1">
    <citation type="submission" date="2019-07" db="EMBL/GenBank/DDBJ databases">
        <title>Whole genome shotgun sequence of Rhodospirillum oryzae NBRC 107573.</title>
        <authorList>
            <person name="Hosoyama A."/>
            <person name="Uohara A."/>
            <person name="Ohji S."/>
            <person name="Ichikawa N."/>
        </authorList>
    </citation>
    <scope>NUCLEOTIDE SEQUENCE [LARGE SCALE GENOMIC DNA]</scope>
    <source>
        <strain evidence="11 12">NBRC 107573</strain>
    </source>
</reference>
<feature type="domain" description="FAD-binding FR-type" evidence="10">
    <location>
        <begin position="2"/>
        <end position="102"/>
    </location>
</feature>
<dbReference type="SUPFAM" id="SSF52343">
    <property type="entry name" value="Ferredoxin reductase-like, C-terminal NADP-linked domain"/>
    <property type="match status" value="1"/>
</dbReference>
<proteinExistence type="inferred from homology"/>
<dbReference type="PROSITE" id="PS51384">
    <property type="entry name" value="FAD_FR"/>
    <property type="match status" value="1"/>
</dbReference>
<evidence type="ECO:0000256" key="7">
    <source>
        <dbReference type="ARBA" id="ARBA00022857"/>
    </source>
</evidence>
<dbReference type="InterPro" id="IPR051930">
    <property type="entry name" value="FNR_type-1"/>
</dbReference>
<dbReference type="InterPro" id="IPR039261">
    <property type="entry name" value="FNR_nucleotide-bd"/>
</dbReference>
<gene>
    <name evidence="11" type="ORF">ROR02_30890</name>
</gene>
<dbReference type="PRINTS" id="PR00371">
    <property type="entry name" value="FPNCR"/>
</dbReference>
<evidence type="ECO:0000256" key="5">
    <source>
        <dbReference type="ARBA" id="ARBA00022741"/>
    </source>
</evidence>
<evidence type="ECO:0000256" key="3">
    <source>
        <dbReference type="ARBA" id="ARBA00013223"/>
    </source>
</evidence>
<dbReference type="InterPro" id="IPR017938">
    <property type="entry name" value="Riboflavin_synthase-like_b-brl"/>
</dbReference>
<dbReference type="GO" id="GO:0034599">
    <property type="term" value="P:cellular response to oxidative stress"/>
    <property type="evidence" value="ECO:0007669"/>
    <property type="project" value="TreeGrafter"/>
</dbReference>
<evidence type="ECO:0000256" key="8">
    <source>
        <dbReference type="ARBA" id="ARBA00023002"/>
    </source>
</evidence>
<dbReference type="Pfam" id="PF00175">
    <property type="entry name" value="NAD_binding_1"/>
    <property type="match status" value="1"/>
</dbReference>
<name>A0A512HBY4_9PROT</name>
<evidence type="ECO:0000256" key="4">
    <source>
        <dbReference type="ARBA" id="ARBA00022630"/>
    </source>
</evidence>